<dbReference type="AlphaFoldDB" id="A0A2R4CH19"/>
<proteinExistence type="predicted"/>
<protein>
    <recommendedName>
        <fullName evidence="3">NUDIX hydrolase</fullName>
    </recommendedName>
</protein>
<dbReference type="RefSeq" id="WP_107144249.1">
    <property type="nucleotide sequence ID" value="NZ_CP028324.1"/>
</dbReference>
<dbReference type="Proteomes" id="UP000240505">
    <property type="component" value="Chromosome"/>
</dbReference>
<evidence type="ECO:0008006" key="3">
    <source>
        <dbReference type="Google" id="ProtNLM"/>
    </source>
</evidence>
<organism evidence="1 2">
    <name type="scientific">Pseudoduganella armeniaca</name>
    <dbReference type="NCBI Taxonomy" id="2072590"/>
    <lineage>
        <taxon>Bacteria</taxon>
        <taxon>Pseudomonadati</taxon>
        <taxon>Pseudomonadota</taxon>
        <taxon>Betaproteobacteria</taxon>
        <taxon>Burkholderiales</taxon>
        <taxon>Oxalobacteraceae</taxon>
        <taxon>Telluria group</taxon>
        <taxon>Pseudoduganella</taxon>
    </lineage>
</organism>
<dbReference type="KEGG" id="masz:C9I28_27355"/>
<reference evidence="1 2" key="1">
    <citation type="submission" date="2018-03" db="EMBL/GenBank/DDBJ databases">
        <title>Massilia armeniaca sp. nov., isolated from desert soil.</title>
        <authorList>
            <person name="Huang H."/>
            <person name="Ren M."/>
        </authorList>
    </citation>
    <scope>NUCLEOTIDE SEQUENCE [LARGE SCALE GENOMIC DNA]</scope>
    <source>
        <strain evidence="1 2">ZMN-3</strain>
    </source>
</reference>
<evidence type="ECO:0000313" key="1">
    <source>
        <dbReference type="EMBL" id="AVR98924.1"/>
    </source>
</evidence>
<dbReference type="EMBL" id="CP028324">
    <property type="protein sequence ID" value="AVR98924.1"/>
    <property type="molecule type" value="Genomic_DNA"/>
</dbReference>
<evidence type="ECO:0000313" key="2">
    <source>
        <dbReference type="Proteomes" id="UP000240505"/>
    </source>
</evidence>
<name>A0A2R4CH19_9BURK</name>
<keyword evidence="2" id="KW-1185">Reference proteome</keyword>
<accession>A0A2R4CH19</accession>
<sequence length="265" mass="29443">MNDQRAPLLKSAADPKPLVVGQPWAYLPEPGTAAVEIRQAAQAFEPSPAYLAAREEAWQAKARAQGRNLWNGPIYTAEAIHVEGGRHVLEIGRGEYKDIVFKRAVGARYIEQTFGAAHVRRHMFTALLPMDGAGNGLLGVVGSLTIQQPGILDLVGGSLGADEFELSSLQSIKQFTLTEFEEETGVLVDHRHVELWSINHDGDCLFFVFRLTTELAELERSFRTNDELDRLVSVDLRSRASLKYAVSSDVNFIQSYMHMVDLKHV</sequence>
<gene>
    <name evidence="1" type="ORF">C9I28_27355</name>
</gene>